<sequence>MGYEIHHIGQLSVWARKLNLQPVSANLIGRG</sequence>
<dbReference type="Proteomes" id="UP001168357">
    <property type="component" value="Unassembled WGS sequence"/>
</dbReference>
<dbReference type="Gene3D" id="1.20.120.450">
    <property type="entry name" value="dinb family like domain"/>
    <property type="match status" value="1"/>
</dbReference>
<gene>
    <name evidence="1" type="ORF">FLM80_18880</name>
</gene>
<evidence type="ECO:0000313" key="2">
    <source>
        <dbReference type="Proteomes" id="UP001168357"/>
    </source>
</evidence>
<protein>
    <submittedName>
        <fullName evidence="1">Uncharacterized protein</fullName>
    </submittedName>
</protein>
<organism evidence="1 2">
    <name type="scientific">Bacillus thuringiensis</name>
    <dbReference type="NCBI Taxonomy" id="1428"/>
    <lineage>
        <taxon>Bacteria</taxon>
        <taxon>Bacillati</taxon>
        <taxon>Bacillota</taxon>
        <taxon>Bacilli</taxon>
        <taxon>Bacillales</taxon>
        <taxon>Bacillaceae</taxon>
        <taxon>Bacillus</taxon>
        <taxon>Bacillus cereus group</taxon>
    </lineage>
</organism>
<dbReference type="InterPro" id="IPR034660">
    <property type="entry name" value="DinB/YfiT-like"/>
</dbReference>
<proteinExistence type="predicted"/>
<reference evidence="1" key="1">
    <citation type="submission" date="2019-07" db="EMBL/GenBank/DDBJ databases">
        <title>Draft Genome Sequence of Bacillus thuringiensis Strain S906, an Isolate Toxic for Coleopteran and Lepidopteran.</title>
        <authorList>
            <person name="Grynberg P."/>
            <person name="Martins E.S."/>
            <person name="Queiroz P.R."/>
            <person name="Togawa R.C."/>
            <person name="Martins N.F."/>
            <person name="Praca L.B."/>
            <person name="Fiuza V."/>
            <person name="Ramos F."/>
            <person name="Silva E."/>
            <person name="Monnerat R.G."/>
        </authorList>
    </citation>
    <scope>NUCLEOTIDE SEQUENCE</scope>
    <source>
        <strain evidence="1">S906</strain>
    </source>
</reference>
<comment type="caution">
    <text evidence="1">The sequence shown here is derived from an EMBL/GenBank/DDBJ whole genome shotgun (WGS) entry which is preliminary data.</text>
</comment>
<accession>A0AAP4V3D8</accession>
<evidence type="ECO:0000313" key="1">
    <source>
        <dbReference type="EMBL" id="MDN7079080.1"/>
    </source>
</evidence>
<dbReference type="AlphaFoldDB" id="A0AAP4V3D8"/>
<dbReference type="EMBL" id="VIGY01000025">
    <property type="protein sequence ID" value="MDN7079080.1"/>
    <property type="molecule type" value="Genomic_DNA"/>
</dbReference>
<name>A0AAP4V3D8_BACTU</name>